<feature type="signal peptide" evidence="2">
    <location>
        <begin position="1"/>
        <end position="18"/>
    </location>
</feature>
<evidence type="ECO:0000313" key="4">
    <source>
        <dbReference type="Proteomes" id="UP000095287"/>
    </source>
</evidence>
<dbReference type="SMART" id="SM00741">
    <property type="entry name" value="SapB"/>
    <property type="match status" value="1"/>
</dbReference>
<keyword evidence="4" id="KW-1185">Reference proteome</keyword>
<proteinExistence type="predicted"/>
<dbReference type="AlphaFoldDB" id="A0A1I7ZVS6"/>
<dbReference type="InterPro" id="IPR008138">
    <property type="entry name" value="SapB_2"/>
</dbReference>
<keyword evidence="1" id="KW-1015">Disulfide bond</keyword>
<dbReference type="Gene3D" id="1.10.225.10">
    <property type="entry name" value="Saposin-like"/>
    <property type="match status" value="1"/>
</dbReference>
<reference evidence="5" key="1">
    <citation type="submission" date="2016-11" db="UniProtKB">
        <authorList>
            <consortium name="WormBaseParasite"/>
        </authorList>
    </citation>
    <scope>IDENTIFICATION</scope>
</reference>
<sequence length="130" mass="14272">MKVAIVLAATLALAACAAIDLDAKVPKAKDNYGIKKVQKPLHTKVTVEDESDGLICSICTQTITKAKETIIDHEDDAAHVIEQVCDSLFKKESTEDAVCKSIIEQELPQIVELLKKKVDSEEICKDLYLC</sequence>
<protein>
    <submittedName>
        <fullName evidence="5">Saposin B-type domain-containing protein</fullName>
    </submittedName>
</protein>
<organism evidence="4 5">
    <name type="scientific">Steinernema glaseri</name>
    <dbReference type="NCBI Taxonomy" id="37863"/>
    <lineage>
        <taxon>Eukaryota</taxon>
        <taxon>Metazoa</taxon>
        <taxon>Ecdysozoa</taxon>
        <taxon>Nematoda</taxon>
        <taxon>Chromadorea</taxon>
        <taxon>Rhabditida</taxon>
        <taxon>Tylenchina</taxon>
        <taxon>Panagrolaimomorpha</taxon>
        <taxon>Strongyloidoidea</taxon>
        <taxon>Steinernematidae</taxon>
        <taxon>Steinernema</taxon>
    </lineage>
</organism>
<name>A0A1I7ZVS6_9BILA</name>
<evidence type="ECO:0000256" key="1">
    <source>
        <dbReference type="ARBA" id="ARBA00023157"/>
    </source>
</evidence>
<evidence type="ECO:0000313" key="5">
    <source>
        <dbReference type="WBParaSite" id="L893_g30420.t1"/>
    </source>
</evidence>
<dbReference type="Pfam" id="PF03489">
    <property type="entry name" value="SapB_2"/>
    <property type="match status" value="1"/>
</dbReference>
<feature type="domain" description="Saposin B-type" evidence="3">
    <location>
        <begin position="52"/>
        <end position="130"/>
    </location>
</feature>
<dbReference type="InterPro" id="IPR011001">
    <property type="entry name" value="Saposin-like"/>
</dbReference>
<dbReference type="WBParaSite" id="L893_g30420.t1">
    <property type="protein sequence ID" value="L893_g30420.t1"/>
    <property type="gene ID" value="L893_g30420"/>
</dbReference>
<keyword evidence="2" id="KW-0732">Signal</keyword>
<dbReference type="PROSITE" id="PS51257">
    <property type="entry name" value="PROKAR_LIPOPROTEIN"/>
    <property type="match status" value="1"/>
</dbReference>
<dbReference type="SUPFAM" id="SSF47862">
    <property type="entry name" value="Saposin"/>
    <property type="match status" value="1"/>
</dbReference>
<dbReference type="InterPro" id="IPR008139">
    <property type="entry name" value="SaposinB_dom"/>
</dbReference>
<feature type="chain" id="PRO_5009313950" evidence="2">
    <location>
        <begin position="19"/>
        <end position="130"/>
    </location>
</feature>
<accession>A0A1I7ZVS6</accession>
<evidence type="ECO:0000259" key="3">
    <source>
        <dbReference type="PROSITE" id="PS50015"/>
    </source>
</evidence>
<evidence type="ECO:0000256" key="2">
    <source>
        <dbReference type="SAM" id="SignalP"/>
    </source>
</evidence>
<dbReference type="Proteomes" id="UP000095287">
    <property type="component" value="Unplaced"/>
</dbReference>
<dbReference type="PROSITE" id="PS50015">
    <property type="entry name" value="SAP_B"/>
    <property type="match status" value="1"/>
</dbReference>